<dbReference type="EMBL" id="JAGRQH010000002">
    <property type="protein sequence ID" value="MBR0559133.1"/>
    <property type="molecule type" value="Genomic_DNA"/>
</dbReference>
<keyword evidence="1" id="KW-0812">Transmembrane</keyword>
<keyword evidence="1" id="KW-0472">Membrane</keyword>
<proteinExistence type="predicted"/>
<keyword evidence="1" id="KW-1133">Transmembrane helix</keyword>
<feature type="transmembrane region" description="Helical" evidence="1">
    <location>
        <begin position="59"/>
        <end position="83"/>
    </location>
</feature>
<reference evidence="2 3" key="1">
    <citation type="submission" date="2021-04" db="EMBL/GenBank/DDBJ databases">
        <title>The complete genome sequence of Neokomagataea sp. TBRC 2177.</title>
        <authorList>
            <person name="Charoenyingcharoen P."/>
            <person name="Yukphan P."/>
        </authorList>
    </citation>
    <scope>NUCLEOTIDE SEQUENCE [LARGE SCALE GENOMIC DNA]</scope>
    <source>
        <strain evidence="2 3">TBRC 2177</strain>
    </source>
</reference>
<name>A0ABS5E6J4_9PROT</name>
<accession>A0ABS5E6J4</accession>
<organism evidence="2 3">
    <name type="scientific">Neokomagataea anthophila</name>
    <dbReference type="NCBI Taxonomy" id="2826925"/>
    <lineage>
        <taxon>Bacteria</taxon>
        <taxon>Pseudomonadati</taxon>
        <taxon>Pseudomonadota</taxon>
        <taxon>Alphaproteobacteria</taxon>
        <taxon>Acetobacterales</taxon>
        <taxon>Acetobacteraceae</taxon>
        <taxon>Neokomagataea</taxon>
    </lineage>
</organism>
<evidence type="ECO:0000313" key="3">
    <source>
        <dbReference type="Proteomes" id="UP000677812"/>
    </source>
</evidence>
<keyword evidence="3" id="KW-1185">Reference proteome</keyword>
<comment type="caution">
    <text evidence="2">The sequence shown here is derived from an EMBL/GenBank/DDBJ whole genome shotgun (WGS) entry which is preliminary data.</text>
</comment>
<feature type="transmembrane region" description="Helical" evidence="1">
    <location>
        <begin position="5"/>
        <end position="25"/>
    </location>
</feature>
<dbReference type="Proteomes" id="UP000677812">
    <property type="component" value="Unassembled WGS sequence"/>
</dbReference>
<evidence type="ECO:0000313" key="2">
    <source>
        <dbReference type="EMBL" id="MBR0559133.1"/>
    </source>
</evidence>
<evidence type="ECO:0000256" key="1">
    <source>
        <dbReference type="SAM" id="Phobius"/>
    </source>
</evidence>
<protein>
    <submittedName>
        <fullName evidence="2">Uncharacterized protein</fullName>
    </submittedName>
</protein>
<sequence>MATTLLRTLSLTGMTFAFILVIRFWGPATQVMQHVAGSMAWQRLTALFHIETGLGREQFIFVGIVVFCFVLALVIQTLVLWGLHFRKKRG</sequence>
<gene>
    <name evidence="2" type="ORF">KB213_03555</name>
</gene>